<dbReference type="GO" id="GO:0005829">
    <property type="term" value="C:cytosol"/>
    <property type="evidence" value="ECO:0007669"/>
    <property type="project" value="TreeGrafter"/>
</dbReference>
<keyword evidence="4" id="KW-1185">Reference proteome</keyword>
<dbReference type="InterPro" id="IPR013320">
    <property type="entry name" value="ConA-like_dom_sf"/>
</dbReference>
<reference evidence="3" key="1">
    <citation type="submission" date="2021-06" db="EMBL/GenBank/DDBJ databases">
        <authorList>
            <person name="Kallberg Y."/>
            <person name="Tangrot J."/>
            <person name="Rosling A."/>
        </authorList>
    </citation>
    <scope>NUCLEOTIDE SEQUENCE</scope>
    <source>
        <strain evidence="3">CL551</strain>
    </source>
</reference>
<dbReference type="Pfam" id="PF15787">
    <property type="entry name" value="DUF4704"/>
    <property type="match status" value="1"/>
</dbReference>
<dbReference type="Gene3D" id="2.60.120.200">
    <property type="match status" value="1"/>
</dbReference>
<dbReference type="EMBL" id="CAJVPV010041361">
    <property type="protein sequence ID" value="CAG8761986.1"/>
    <property type="molecule type" value="Genomic_DNA"/>
</dbReference>
<dbReference type="PANTHER" id="PTHR13743">
    <property type="entry name" value="BEIGE/BEACH-RELATED"/>
    <property type="match status" value="1"/>
</dbReference>
<evidence type="ECO:0000259" key="2">
    <source>
        <dbReference type="Pfam" id="PF15787"/>
    </source>
</evidence>
<dbReference type="InterPro" id="IPR031570">
    <property type="entry name" value="NBEA/BDCP_DUF4704"/>
</dbReference>
<dbReference type="InterPro" id="IPR050865">
    <property type="entry name" value="BEACH_Domain"/>
</dbReference>
<gene>
    <name evidence="3" type="ORF">AMORRO_LOCUS15992</name>
</gene>
<feature type="non-terminal residue" evidence="3">
    <location>
        <position position="1"/>
    </location>
</feature>
<accession>A0A9N9NUI0</accession>
<sequence>IESGIELSPMEKFPTNGYSFFTWIKMDAIPSSKEHLENGNYVPRLFSFFTLSGDGIEAYFENNELCFHSKKGEVISKAVMNNFKFAQKRWYFIVIVHQPEKRGWTITPSELSVIVDGHINFKARLEYPVDIYSKNISSFDYCSIGASMSIKPPPSPDDTHSSASTSSSGLHNSFRGQMTSLYMINDILTKEQINALYELGPNHSTQFEPDQKKGISSSCNLFDGTLGSKIIFNFHVKASSGQKCFNLAPRNLATNTREMISATLFGVEKCSTLSLRNAIQCLGDVEILFPIIMRFDDLNSVSLQAPFGSQDNFFASVGPCKAFFDLLSSLLQSNTKSQNHIIKSRGIKVVSLLLQQVGPRHFSISAFKSMITLASSLESNEDLAREIHSNLVFEFRLWMYTSMGVQRYCI</sequence>
<dbReference type="GO" id="GO:0019901">
    <property type="term" value="F:protein kinase binding"/>
    <property type="evidence" value="ECO:0007669"/>
    <property type="project" value="TreeGrafter"/>
</dbReference>
<dbReference type="GO" id="GO:0008104">
    <property type="term" value="P:intracellular protein localization"/>
    <property type="evidence" value="ECO:0007669"/>
    <property type="project" value="TreeGrafter"/>
</dbReference>
<feature type="region of interest" description="Disordered" evidence="1">
    <location>
        <begin position="152"/>
        <end position="171"/>
    </location>
</feature>
<evidence type="ECO:0000256" key="1">
    <source>
        <dbReference type="SAM" id="MobiDB-lite"/>
    </source>
</evidence>
<protein>
    <submittedName>
        <fullName evidence="3">7974_t:CDS:1</fullName>
    </submittedName>
</protein>
<name>A0A9N9NUI0_9GLOM</name>
<dbReference type="OrthoDB" id="2416716at2759"/>
<dbReference type="PANTHER" id="PTHR13743:SF112">
    <property type="entry name" value="BEACH DOMAIN-CONTAINING PROTEIN"/>
    <property type="match status" value="1"/>
</dbReference>
<proteinExistence type="predicted"/>
<evidence type="ECO:0000313" key="4">
    <source>
        <dbReference type="Proteomes" id="UP000789342"/>
    </source>
</evidence>
<organism evidence="3 4">
    <name type="scientific">Acaulospora morrowiae</name>
    <dbReference type="NCBI Taxonomy" id="94023"/>
    <lineage>
        <taxon>Eukaryota</taxon>
        <taxon>Fungi</taxon>
        <taxon>Fungi incertae sedis</taxon>
        <taxon>Mucoromycota</taxon>
        <taxon>Glomeromycotina</taxon>
        <taxon>Glomeromycetes</taxon>
        <taxon>Diversisporales</taxon>
        <taxon>Acaulosporaceae</taxon>
        <taxon>Acaulospora</taxon>
    </lineage>
</organism>
<feature type="non-terminal residue" evidence="3">
    <location>
        <position position="410"/>
    </location>
</feature>
<dbReference type="AlphaFoldDB" id="A0A9N9NUI0"/>
<comment type="caution">
    <text evidence="3">The sequence shown here is derived from an EMBL/GenBank/DDBJ whole genome shotgun (WGS) entry which is preliminary data.</text>
</comment>
<evidence type="ECO:0000313" key="3">
    <source>
        <dbReference type="EMBL" id="CAG8761986.1"/>
    </source>
</evidence>
<feature type="domain" description="DUF4704" evidence="2">
    <location>
        <begin position="261"/>
        <end position="407"/>
    </location>
</feature>
<dbReference type="GO" id="GO:0016020">
    <property type="term" value="C:membrane"/>
    <property type="evidence" value="ECO:0007669"/>
    <property type="project" value="TreeGrafter"/>
</dbReference>
<dbReference type="Proteomes" id="UP000789342">
    <property type="component" value="Unassembled WGS sequence"/>
</dbReference>
<dbReference type="SUPFAM" id="SSF49899">
    <property type="entry name" value="Concanavalin A-like lectins/glucanases"/>
    <property type="match status" value="1"/>
</dbReference>